<dbReference type="GO" id="GO:0005829">
    <property type="term" value="C:cytosol"/>
    <property type="evidence" value="ECO:0007669"/>
    <property type="project" value="TreeGrafter"/>
</dbReference>
<dbReference type="GO" id="GO:0006730">
    <property type="term" value="P:one-carbon metabolic process"/>
    <property type="evidence" value="ECO:0007669"/>
    <property type="project" value="UniProtKB-KW"/>
</dbReference>
<feature type="domain" description="DHFR" evidence="10">
    <location>
        <begin position="2"/>
        <end position="164"/>
    </location>
</feature>
<evidence type="ECO:0000313" key="11">
    <source>
        <dbReference type="EMBL" id="EIM78034.1"/>
    </source>
</evidence>
<dbReference type="AlphaFoldDB" id="I5C882"/>
<protein>
    <recommendedName>
        <fullName evidence="3 8">Dihydrofolate reductase</fullName>
        <ecNumber evidence="3 8">1.5.1.3</ecNumber>
    </recommendedName>
</protein>
<comment type="pathway">
    <text evidence="1 8">Cofactor biosynthesis; tetrahydrofolate biosynthesis; 5,6,7,8-tetrahydrofolate from 7,8-dihydrofolate: step 1/1.</text>
</comment>
<sequence length="168" mass="18918">MEIRIIVAAARNQAIGLKSGMPWKLSEDLKRFKALTMGHWMLMGRKTYDSLGRPLPGRISAVITRNTSFTLPEGHQVFHSLEEALSGAEAAGQTCVFLIGGGEIYRQGLPYATHLELTEIDAEPEADTFFPAFPEAEWQETAASPWYPADECHSYPYRFRTLVRRKKT</sequence>
<dbReference type="GO" id="GO:0046655">
    <property type="term" value="P:folic acid metabolic process"/>
    <property type="evidence" value="ECO:0007669"/>
    <property type="project" value="TreeGrafter"/>
</dbReference>
<keyword evidence="12" id="KW-1185">Reference proteome</keyword>
<dbReference type="PANTHER" id="PTHR48069:SF3">
    <property type="entry name" value="DIHYDROFOLATE REDUCTASE"/>
    <property type="match status" value="1"/>
</dbReference>
<comment type="similarity">
    <text evidence="2 8 9">Belongs to the dihydrofolate reductase family.</text>
</comment>
<dbReference type="GO" id="GO:0070401">
    <property type="term" value="F:NADP+ binding"/>
    <property type="evidence" value="ECO:0007669"/>
    <property type="project" value="UniProtKB-ARBA"/>
</dbReference>
<evidence type="ECO:0000256" key="8">
    <source>
        <dbReference type="PIRNR" id="PIRNR000194"/>
    </source>
</evidence>
<dbReference type="RefSeq" id="WP_009053677.1">
    <property type="nucleotide sequence ID" value="NZ_AJYA01000009.1"/>
</dbReference>
<evidence type="ECO:0000256" key="5">
    <source>
        <dbReference type="ARBA" id="ARBA00022857"/>
    </source>
</evidence>
<organism evidence="11 12">
    <name type="scientific">Nitritalea halalkaliphila LW7</name>
    <dbReference type="NCBI Taxonomy" id="1189621"/>
    <lineage>
        <taxon>Bacteria</taxon>
        <taxon>Pseudomonadati</taxon>
        <taxon>Bacteroidota</taxon>
        <taxon>Cytophagia</taxon>
        <taxon>Cytophagales</taxon>
        <taxon>Cyclobacteriaceae</taxon>
        <taxon>Nitritalea</taxon>
    </lineage>
</organism>
<dbReference type="InterPro" id="IPR024072">
    <property type="entry name" value="DHFR-like_dom_sf"/>
</dbReference>
<dbReference type="Pfam" id="PF00186">
    <property type="entry name" value="DHFR_1"/>
    <property type="match status" value="1"/>
</dbReference>
<dbReference type="Proteomes" id="UP000005551">
    <property type="component" value="Unassembled WGS sequence"/>
</dbReference>
<name>I5C882_9BACT</name>
<dbReference type="CDD" id="cd00209">
    <property type="entry name" value="DHFR"/>
    <property type="match status" value="1"/>
</dbReference>
<keyword evidence="4 8" id="KW-0554">One-carbon metabolism</keyword>
<gene>
    <name evidence="11" type="ORF">A3SI_04367</name>
</gene>
<evidence type="ECO:0000256" key="1">
    <source>
        <dbReference type="ARBA" id="ARBA00004903"/>
    </source>
</evidence>
<dbReference type="PROSITE" id="PS51330">
    <property type="entry name" value="DHFR_2"/>
    <property type="match status" value="1"/>
</dbReference>
<evidence type="ECO:0000313" key="12">
    <source>
        <dbReference type="Proteomes" id="UP000005551"/>
    </source>
</evidence>
<dbReference type="SUPFAM" id="SSF53597">
    <property type="entry name" value="Dihydrofolate reductase-like"/>
    <property type="match status" value="1"/>
</dbReference>
<keyword evidence="5 8" id="KW-0521">NADP</keyword>
<dbReference type="PRINTS" id="PR00070">
    <property type="entry name" value="DHFR"/>
</dbReference>
<comment type="catalytic activity">
    <reaction evidence="8">
        <text>(6S)-5,6,7,8-tetrahydrofolate + NADP(+) = 7,8-dihydrofolate + NADPH + H(+)</text>
        <dbReference type="Rhea" id="RHEA:15009"/>
        <dbReference type="ChEBI" id="CHEBI:15378"/>
        <dbReference type="ChEBI" id="CHEBI:57451"/>
        <dbReference type="ChEBI" id="CHEBI:57453"/>
        <dbReference type="ChEBI" id="CHEBI:57783"/>
        <dbReference type="ChEBI" id="CHEBI:58349"/>
        <dbReference type="EC" id="1.5.1.3"/>
    </reaction>
</comment>
<dbReference type="UniPathway" id="UPA00077">
    <property type="reaction ID" value="UER00158"/>
</dbReference>
<accession>I5C882</accession>
<evidence type="ECO:0000256" key="6">
    <source>
        <dbReference type="ARBA" id="ARBA00023002"/>
    </source>
</evidence>
<dbReference type="PROSITE" id="PS00075">
    <property type="entry name" value="DHFR_1"/>
    <property type="match status" value="1"/>
</dbReference>
<evidence type="ECO:0000256" key="9">
    <source>
        <dbReference type="RuleBase" id="RU004474"/>
    </source>
</evidence>
<comment type="function">
    <text evidence="7 8">Key enzyme in folate metabolism. Catalyzes an essential reaction for de novo glycine and purine synthesis, and for DNA precursor synthesis.</text>
</comment>
<evidence type="ECO:0000256" key="4">
    <source>
        <dbReference type="ARBA" id="ARBA00022563"/>
    </source>
</evidence>
<reference evidence="11 12" key="1">
    <citation type="submission" date="2012-05" db="EMBL/GenBank/DDBJ databases">
        <title>Genome sequence of Nitritalea halalkaliphila LW7.</title>
        <authorList>
            <person name="Jangir P.K."/>
            <person name="Singh A."/>
            <person name="Shivaji S."/>
            <person name="Sharma R."/>
        </authorList>
    </citation>
    <scope>NUCLEOTIDE SEQUENCE [LARGE SCALE GENOMIC DNA]</scope>
    <source>
        <strain evidence="11 12">LW7</strain>
    </source>
</reference>
<dbReference type="GO" id="GO:0046654">
    <property type="term" value="P:tetrahydrofolate biosynthetic process"/>
    <property type="evidence" value="ECO:0007669"/>
    <property type="project" value="UniProtKB-UniPathway"/>
</dbReference>
<dbReference type="GO" id="GO:0004146">
    <property type="term" value="F:dihydrofolate reductase activity"/>
    <property type="evidence" value="ECO:0007669"/>
    <property type="project" value="UniProtKB-EC"/>
</dbReference>
<dbReference type="PANTHER" id="PTHR48069">
    <property type="entry name" value="DIHYDROFOLATE REDUCTASE"/>
    <property type="match status" value="1"/>
</dbReference>
<dbReference type="Gene3D" id="3.40.430.10">
    <property type="entry name" value="Dihydrofolate Reductase, subunit A"/>
    <property type="match status" value="1"/>
</dbReference>
<evidence type="ECO:0000259" key="10">
    <source>
        <dbReference type="PROSITE" id="PS51330"/>
    </source>
</evidence>
<evidence type="ECO:0000256" key="2">
    <source>
        <dbReference type="ARBA" id="ARBA00009539"/>
    </source>
</evidence>
<dbReference type="EC" id="1.5.1.3" evidence="3 8"/>
<dbReference type="InterPro" id="IPR001796">
    <property type="entry name" value="DHFR_dom"/>
</dbReference>
<dbReference type="STRING" id="1189621.A3SI_04367"/>
<dbReference type="FunFam" id="3.40.430.10:FF:000001">
    <property type="entry name" value="Dihydrofolate reductase"/>
    <property type="match status" value="1"/>
</dbReference>
<dbReference type="PATRIC" id="fig|1189621.3.peg.906"/>
<keyword evidence="6 8" id="KW-0560">Oxidoreductase</keyword>
<evidence type="ECO:0000256" key="3">
    <source>
        <dbReference type="ARBA" id="ARBA00012856"/>
    </source>
</evidence>
<dbReference type="InterPro" id="IPR017925">
    <property type="entry name" value="DHFR_CS"/>
</dbReference>
<dbReference type="InterPro" id="IPR012259">
    <property type="entry name" value="DHFR"/>
</dbReference>
<evidence type="ECO:0000256" key="7">
    <source>
        <dbReference type="ARBA" id="ARBA00025067"/>
    </source>
</evidence>
<dbReference type="EMBL" id="AJYA01000009">
    <property type="protein sequence ID" value="EIM78034.1"/>
    <property type="molecule type" value="Genomic_DNA"/>
</dbReference>
<dbReference type="PIRSF" id="PIRSF000194">
    <property type="entry name" value="DHFR"/>
    <property type="match status" value="1"/>
</dbReference>
<dbReference type="OrthoDB" id="9804315at2"/>
<dbReference type="GO" id="GO:0046452">
    <property type="term" value="P:dihydrofolate metabolic process"/>
    <property type="evidence" value="ECO:0007669"/>
    <property type="project" value="TreeGrafter"/>
</dbReference>
<comment type="caution">
    <text evidence="11">The sequence shown here is derived from an EMBL/GenBank/DDBJ whole genome shotgun (WGS) entry which is preliminary data.</text>
</comment>
<proteinExistence type="inferred from homology"/>